<evidence type="ECO:0000313" key="9">
    <source>
        <dbReference type="Proteomes" id="UP000018853"/>
    </source>
</evidence>
<evidence type="ECO:0000256" key="2">
    <source>
        <dbReference type="ARBA" id="ARBA00022475"/>
    </source>
</evidence>
<dbReference type="SUPFAM" id="SSF82866">
    <property type="entry name" value="Multidrug efflux transporter AcrB transmembrane domain"/>
    <property type="match status" value="1"/>
</dbReference>
<protein>
    <submittedName>
        <fullName evidence="8">Multidrug resistance protein mdtC</fullName>
    </submittedName>
</protein>
<keyword evidence="2" id="KW-1003">Cell membrane</keyword>
<name>W1X0N9_ECOLX</name>
<evidence type="ECO:0000256" key="5">
    <source>
        <dbReference type="ARBA" id="ARBA00022989"/>
    </source>
</evidence>
<proteinExistence type="predicted"/>
<dbReference type="PRINTS" id="PR00702">
    <property type="entry name" value="ACRIFLAVINRP"/>
</dbReference>
<dbReference type="Gene3D" id="3.30.2090.10">
    <property type="entry name" value="Multidrug efflux transporter AcrB TolC docking domain, DN and DC subdomains"/>
    <property type="match status" value="1"/>
</dbReference>
<keyword evidence="6 7" id="KW-0472">Membrane</keyword>
<dbReference type="Gene3D" id="1.20.1640.10">
    <property type="entry name" value="Multidrug efflux transporter AcrB transmembrane domain"/>
    <property type="match status" value="1"/>
</dbReference>
<reference evidence="8 9" key="1">
    <citation type="submission" date="2013-12" db="EMBL/GenBank/DDBJ databases">
        <title>A Varibaculum cambriense genome reconstructed from a premature infant gut community with otherwise low bacterial novelty that shifts toward anaerobic metabolism during the third week of life.</title>
        <authorList>
            <person name="Brown C.T."/>
            <person name="Sharon I."/>
            <person name="Thomas B.C."/>
            <person name="Castelle C.J."/>
            <person name="Morowitz M.J."/>
            <person name="Banfield J.F."/>
        </authorList>
    </citation>
    <scope>NUCLEOTIDE SEQUENCE [LARGE SCALE GENOMIC DNA]</scope>
    <source>
        <strain evidence="9">DORA_A_5_14_21</strain>
    </source>
</reference>
<evidence type="ECO:0000256" key="6">
    <source>
        <dbReference type="ARBA" id="ARBA00023136"/>
    </source>
</evidence>
<dbReference type="Gene3D" id="3.30.70.1320">
    <property type="entry name" value="Multidrug efflux transporter AcrB pore domain like"/>
    <property type="match status" value="1"/>
</dbReference>
<feature type="transmembrane region" description="Helical" evidence="7">
    <location>
        <begin position="148"/>
        <end position="172"/>
    </location>
</feature>
<dbReference type="EMBL" id="AZLZ01001457">
    <property type="protein sequence ID" value="ETJ24032.1"/>
    <property type="molecule type" value="Genomic_DNA"/>
</dbReference>
<dbReference type="GO" id="GO:0005886">
    <property type="term" value="C:plasma membrane"/>
    <property type="evidence" value="ECO:0007669"/>
    <property type="project" value="TreeGrafter"/>
</dbReference>
<keyword evidence="1" id="KW-0813">Transport</keyword>
<evidence type="ECO:0000256" key="7">
    <source>
        <dbReference type="SAM" id="Phobius"/>
    </source>
</evidence>
<dbReference type="PANTHER" id="PTHR32063:SF34">
    <property type="entry name" value="MULTIDRUG RESISTANCE PROTEIN MDTC"/>
    <property type="match status" value="1"/>
</dbReference>
<evidence type="ECO:0000313" key="8">
    <source>
        <dbReference type="EMBL" id="ETJ24032.1"/>
    </source>
</evidence>
<organism evidence="8 9">
    <name type="scientific">Escherichia coli DORA_A_5_14_21</name>
    <dbReference type="NCBI Taxonomy" id="1403943"/>
    <lineage>
        <taxon>Bacteria</taxon>
        <taxon>Pseudomonadati</taxon>
        <taxon>Pseudomonadota</taxon>
        <taxon>Gammaproteobacteria</taxon>
        <taxon>Enterobacterales</taxon>
        <taxon>Enterobacteriaceae</taxon>
        <taxon>Escherichia</taxon>
    </lineage>
</organism>
<feature type="transmembrane region" description="Helical" evidence="7">
    <location>
        <begin position="124"/>
        <end position="141"/>
    </location>
</feature>
<dbReference type="GO" id="GO:0042910">
    <property type="term" value="F:xenobiotic transmembrane transporter activity"/>
    <property type="evidence" value="ECO:0007669"/>
    <property type="project" value="TreeGrafter"/>
</dbReference>
<dbReference type="SUPFAM" id="SSF82714">
    <property type="entry name" value="Multidrug efflux transporter AcrB TolC docking domain, DN and DC subdomains"/>
    <property type="match status" value="1"/>
</dbReference>
<dbReference type="PATRIC" id="fig|1403943.3.peg.2224"/>
<keyword evidence="4 7" id="KW-0812">Transmembrane</keyword>
<comment type="caution">
    <text evidence="8">The sequence shown here is derived from an EMBL/GenBank/DDBJ whole genome shotgun (WGS) entry which is preliminary data.</text>
</comment>
<evidence type="ECO:0000256" key="4">
    <source>
        <dbReference type="ARBA" id="ARBA00022692"/>
    </source>
</evidence>
<dbReference type="Pfam" id="PF00873">
    <property type="entry name" value="ACR_tran"/>
    <property type="match status" value="1"/>
</dbReference>
<feature type="transmembrane region" description="Helical" evidence="7">
    <location>
        <begin position="219"/>
        <end position="239"/>
    </location>
</feature>
<dbReference type="InterPro" id="IPR001036">
    <property type="entry name" value="Acrflvin-R"/>
</dbReference>
<evidence type="ECO:0000256" key="1">
    <source>
        <dbReference type="ARBA" id="ARBA00022448"/>
    </source>
</evidence>
<dbReference type="InterPro" id="IPR027463">
    <property type="entry name" value="AcrB_DN_DC_subdom"/>
</dbReference>
<accession>W1X0N9</accession>
<evidence type="ECO:0000256" key="3">
    <source>
        <dbReference type="ARBA" id="ARBA00022519"/>
    </source>
</evidence>
<feature type="transmembrane region" description="Helical" evidence="7">
    <location>
        <begin position="178"/>
        <end position="198"/>
    </location>
</feature>
<gene>
    <name evidence="8" type="ORF">Q609_ECAC01457G0004</name>
</gene>
<keyword evidence="5 7" id="KW-1133">Transmembrane helix</keyword>
<dbReference type="AlphaFoldDB" id="W1X0N9"/>
<sequence length="255" mass="27425">MRKPQGALEDSTHRWQIQTNDELKTAAEYQPLIIHYNNGGAVRLGDVATVTDSVQDVRNAGMTNAKPAILLMIRKLPEANIIQTVDSIRAKLPELQETIPAAIDLQIAQDRSPTIRASLEEVEQTLIISVALVILVVFLFLRSGRATIIPAVAVPVSLIGTFAAMYLCGFSLNNLSLMALTIATGFVVDDAIVVLENIARHLEAGMKPLQAALQGTREVGFTVLSMSLSLVAVFLPLLLMGGLPGCRAACYANLP</sequence>
<dbReference type="Proteomes" id="UP000018853">
    <property type="component" value="Unassembled WGS sequence"/>
</dbReference>
<keyword evidence="3" id="KW-0997">Cell inner membrane</keyword>
<dbReference type="PANTHER" id="PTHR32063">
    <property type="match status" value="1"/>
</dbReference>